<evidence type="ECO:0000313" key="4">
    <source>
        <dbReference type="Proteomes" id="UP000189738"/>
    </source>
</evidence>
<protein>
    <recommendedName>
        <fullName evidence="1">HNH nuclease domain-containing protein</fullName>
    </recommendedName>
</protein>
<dbReference type="Pfam" id="PF01844">
    <property type="entry name" value="HNH"/>
    <property type="match status" value="1"/>
</dbReference>
<dbReference type="CDD" id="cd00085">
    <property type="entry name" value="HNHc"/>
    <property type="match status" value="1"/>
</dbReference>
<dbReference type="InterPro" id="IPR003615">
    <property type="entry name" value="HNH_nuc"/>
</dbReference>
<dbReference type="InterPro" id="IPR002711">
    <property type="entry name" value="HNH"/>
</dbReference>
<evidence type="ECO:0000313" key="2">
    <source>
        <dbReference type="EMBL" id="AQX52547.1"/>
    </source>
</evidence>
<dbReference type="EMBL" id="MAHS01000013">
    <property type="protein sequence ID" value="OPB47417.1"/>
    <property type="molecule type" value="Genomic_DNA"/>
</dbReference>
<sequence length="228" mass="27176">MNNPIPIKYRIQYCEQCDSTFTAKSIRKYCCQNCYYKSKELIVFCKLCGDRIINKHSVSIHNRLFCSKKCQNKSRQGVKLSDEWKKKLSEGRKNSEKCKGPNLYNWKGGKKTLLFRMKLHRIKRQRSLKIDIDKKFLFALLIAQKNRCFYCEKEFKKDRSIDHLTPVKKGGDNQIYNLVWACRSCNSKKHTTPYEEFMIKIQKPIDKWEFVFTTALVLREKIKFKNGE</sequence>
<organism evidence="3">
    <name type="scientific">Elizabethkingia anophelis</name>
    <dbReference type="NCBI Taxonomy" id="1117645"/>
    <lineage>
        <taxon>Bacteria</taxon>
        <taxon>Pseudomonadati</taxon>
        <taxon>Bacteroidota</taxon>
        <taxon>Flavobacteriia</taxon>
        <taxon>Flavobacteriales</taxon>
        <taxon>Weeksellaceae</taxon>
        <taxon>Elizabethkingia</taxon>
    </lineage>
</organism>
<dbReference type="Gene3D" id="1.10.30.50">
    <property type="match status" value="1"/>
</dbReference>
<evidence type="ECO:0000313" key="3">
    <source>
        <dbReference type="EMBL" id="OPB47417.1"/>
    </source>
</evidence>
<dbReference type="PANTHER" id="PTHR33877:SF2">
    <property type="entry name" value="OS07G0170200 PROTEIN"/>
    <property type="match status" value="1"/>
</dbReference>
<dbReference type="AlphaFoldDB" id="A0A494J1U8"/>
<dbReference type="EMBL" id="CP014339">
    <property type="protein sequence ID" value="AQX52547.1"/>
    <property type="molecule type" value="Genomic_DNA"/>
</dbReference>
<feature type="domain" description="HNH nuclease" evidence="1">
    <location>
        <begin position="136"/>
        <end position="187"/>
    </location>
</feature>
<dbReference type="InterPro" id="IPR052892">
    <property type="entry name" value="NA-targeting_endonuclease"/>
</dbReference>
<proteinExistence type="predicted"/>
<dbReference type="RefSeq" id="WP_078691289.1">
    <property type="nucleotide sequence ID" value="NZ_CP014339.1"/>
</dbReference>
<dbReference type="SMART" id="SM00507">
    <property type="entry name" value="HNHc"/>
    <property type="match status" value="1"/>
</dbReference>
<accession>A0A494J1U8</accession>
<evidence type="ECO:0000259" key="1">
    <source>
        <dbReference type="SMART" id="SM00507"/>
    </source>
</evidence>
<name>A0A494J1U8_9FLAO</name>
<reference evidence="2 4" key="1">
    <citation type="submission" date="2016-02" db="EMBL/GenBank/DDBJ databases">
        <authorList>
            <person name="Nicholson A.C."/>
            <person name="Humrighouse B.W."/>
            <person name="Loparev V."/>
            <person name="Emery B."/>
            <person name="Graziano J."/>
            <person name="McQuiston J.R."/>
        </authorList>
    </citation>
    <scope>NUCLEOTIDE SEQUENCE [LARGE SCALE GENOMIC DNA]</scope>
    <source>
        <strain evidence="2 4">E6809</strain>
    </source>
</reference>
<reference evidence="3" key="2">
    <citation type="submission" date="2016-06" db="EMBL/GenBank/DDBJ databases">
        <authorList>
            <person name="Nicholson A.C."/>
        </authorList>
    </citation>
    <scope>NUCLEOTIDE SEQUENCE [LARGE SCALE GENOMIC DNA]</scope>
    <source>
        <strain evidence="3">E6809</strain>
    </source>
</reference>
<dbReference type="Proteomes" id="UP000189738">
    <property type="component" value="Chromosome"/>
</dbReference>
<dbReference type="PANTHER" id="PTHR33877">
    <property type="entry name" value="SLL1193 PROTEIN"/>
    <property type="match status" value="1"/>
</dbReference>
<gene>
    <name evidence="2" type="ORF">AYC66_18495</name>
    <name evidence="3" type="ORF">BAY09_07125</name>
</gene>